<keyword evidence="1 4" id="KW-0808">Transferase</keyword>
<reference evidence="4 5" key="1">
    <citation type="submission" date="2019-08" db="EMBL/GenBank/DDBJ databases">
        <title>Parahaliea maris sp. nov., isolated from the surface seawater.</title>
        <authorList>
            <person name="Liu Y."/>
        </authorList>
    </citation>
    <scope>NUCLEOTIDE SEQUENCE [LARGE SCALE GENOMIC DNA]</scope>
    <source>
        <strain evidence="4 5">HSLHS9</strain>
    </source>
</reference>
<accession>A0A5C8ZQT2</accession>
<dbReference type="InterPro" id="IPR037359">
    <property type="entry name" value="NST/OST"/>
</dbReference>
<evidence type="ECO:0000259" key="3">
    <source>
        <dbReference type="Pfam" id="PF00685"/>
    </source>
</evidence>
<dbReference type="InterPro" id="IPR000863">
    <property type="entry name" value="Sulfotransferase_dom"/>
</dbReference>
<dbReference type="Gene3D" id="3.40.50.300">
    <property type="entry name" value="P-loop containing nucleotide triphosphate hydrolases"/>
    <property type="match status" value="1"/>
</dbReference>
<dbReference type="PANTHER" id="PTHR10605">
    <property type="entry name" value="HEPARAN SULFATE SULFOTRANSFERASE"/>
    <property type="match status" value="1"/>
</dbReference>
<dbReference type="EMBL" id="VRZA01000007">
    <property type="protein sequence ID" value="TXS90853.1"/>
    <property type="molecule type" value="Genomic_DNA"/>
</dbReference>
<gene>
    <name evidence="4" type="ORF">FV139_17950</name>
</gene>
<dbReference type="AlphaFoldDB" id="A0A5C8ZQT2"/>
<keyword evidence="2" id="KW-0325">Glycoprotein</keyword>
<comment type="caution">
    <text evidence="4">The sequence shown here is derived from an EMBL/GenBank/DDBJ whole genome shotgun (WGS) entry which is preliminary data.</text>
</comment>
<dbReference type="SUPFAM" id="SSF52540">
    <property type="entry name" value="P-loop containing nucleoside triphosphate hydrolases"/>
    <property type="match status" value="1"/>
</dbReference>
<dbReference type="Pfam" id="PF00685">
    <property type="entry name" value="Sulfotransfer_1"/>
    <property type="match status" value="1"/>
</dbReference>
<name>A0A5C8ZQT2_9GAMM</name>
<evidence type="ECO:0000256" key="1">
    <source>
        <dbReference type="ARBA" id="ARBA00022679"/>
    </source>
</evidence>
<dbReference type="Proteomes" id="UP000321039">
    <property type="component" value="Unassembled WGS sequence"/>
</dbReference>
<dbReference type="PANTHER" id="PTHR10605:SF56">
    <property type="entry name" value="BIFUNCTIONAL HEPARAN SULFATE N-DEACETYLASE_N-SULFOTRANSFERASE"/>
    <property type="match status" value="1"/>
</dbReference>
<evidence type="ECO:0000256" key="2">
    <source>
        <dbReference type="ARBA" id="ARBA00023180"/>
    </source>
</evidence>
<proteinExistence type="predicted"/>
<evidence type="ECO:0000313" key="4">
    <source>
        <dbReference type="EMBL" id="TXS90853.1"/>
    </source>
</evidence>
<keyword evidence="5" id="KW-1185">Reference proteome</keyword>
<dbReference type="GO" id="GO:0008146">
    <property type="term" value="F:sulfotransferase activity"/>
    <property type="evidence" value="ECO:0007669"/>
    <property type="project" value="InterPro"/>
</dbReference>
<sequence>MNSSLPNLLVVGGVRCGTGWLSQCLRDHPAVFMATDETRFFDRRFDMGLDWWIEEYFSSARDYEVRGEKTAAYLNCLKAPERISRSLPNVKLICSIRNPVDRLFSDRMLLLRGSPGLANLTLEQLLNSQRDLVERGLFTKHLARFFELIPEEQIHIVFYESLVADTIQTVQSVYRFLGVGDQFVPQSIGLQTKPGSIENKNRISAFAARILLHKYSPLKRKYSSLRKRYTPKTWSEQERSLLKEIYAEENEKIFKLFGIDYR</sequence>
<evidence type="ECO:0000313" key="5">
    <source>
        <dbReference type="Proteomes" id="UP000321039"/>
    </source>
</evidence>
<organism evidence="4 5">
    <name type="scientific">Parahaliea maris</name>
    <dbReference type="NCBI Taxonomy" id="2716870"/>
    <lineage>
        <taxon>Bacteria</taxon>
        <taxon>Pseudomonadati</taxon>
        <taxon>Pseudomonadota</taxon>
        <taxon>Gammaproteobacteria</taxon>
        <taxon>Cellvibrionales</taxon>
        <taxon>Halieaceae</taxon>
        <taxon>Parahaliea</taxon>
    </lineage>
</organism>
<protein>
    <submittedName>
        <fullName evidence="4">Sulfotransferase</fullName>
    </submittedName>
</protein>
<feature type="domain" description="Sulfotransferase" evidence="3">
    <location>
        <begin position="6"/>
        <end position="202"/>
    </location>
</feature>
<dbReference type="InterPro" id="IPR027417">
    <property type="entry name" value="P-loop_NTPase"/>
</dbReference>